<dbReference type="Gene3D" id="3.90.190.20">
    <property type="entry name" value="Mur ligase, C-terminal domain"/>
    <property type="match status" value="1"/>
</dbReference>
<dbReference type="GO" id="GO:0071555">
    <property type="term" value="P:cell wall organization"/>
    <property type="evidence" value="ECO:0007669"/>
    <property type="project" value="UniProtKB-KW"/>
</dbReference>
<comment type="catalytic activity">
    <reaction evidence="7 8">
        <text>UDP-N-acetyl-alpha-D-muramoyl-L-alanine + D-glutamate + ATP = UDP-N-acetyl-alpha-D-muramoyl-L-alanyl-D-glutamate + ADP + phosphate + H(+)</text>
        <dbReference type="Rhea" id="RHEA:16429"/>
        <dbReference type="ChEBI" id="CHEBI:15378"/>
        <dbReference type="ChEBI" id="CHEBI:29986"/>
        <dbReference type="ChEBI" id="CHEBI:30616"/>
        <dbReference type="ChEBI" id="CHEBI:43474"/>
        <dbReference type="ChEBI" id="CHEBI:83898"/>
        <dbReference type="ChEBI" id="CHEBI:83900"/>
        <dbReference type="ChEBI" id="CHEBI:456216"/>
        <dbReference type="EC" id="6.3.2.9"/>
    </reaction>
</comment>
<comment type="subcellular location">
    <subcellularLocation>
        <location evidence="1 7 8">Cytoplasm</location>
    </subcellularLocation>
</comment>
<proteinExistence type="inferred from homology"/>
<keyword evidence="7 8" id="KW-0961">Cell wall biogenesis/degradation</keyword>
<gene>
    <name evidence="7 11" type="primary">murD</name>
    <name evidence="11" type="ORF">CSEC_2268</name>
</gene>
<reference evidence="11" key="2">
    <citation type="submission" date="2014-09" db="EMBL/GenBank/DDBJ databases">
        <title>Criblamydia sequanensis harbors a mega-plasmid encoding arsenite resistance.</title>
        <authorList>
            <person name="Bertelli C."/>
            <person name="Goesmann A."/>
            <person name="Greub G."/>
        </authorList>
    </citation>
    <scope>NUCLEOTIDE SEQUENCE [LARGE SCALE GENOMIC DNA]</scope>
    <source>
        <strain evidence="11">CRIB-18</strain>
    </source>
</reference>
<sequence>MRFVILGFGVSGQAIAKFLLKQPYEIFVFDDKIESILKLPEAKKIIDQGITVLKVADLFNLKYCDKTILSPGIPENHPCLLHLQKISEEVVGEMEFALRQFEGRCVGITGTNGKTTVTKQISHILNYNGRKAIACGNVGYTLIDAVQEFKNDILVIEISSFQLDRLESQKLESAVLLNITPDHLDRYQTFETYAISKAKIRSLIKPQGCFYIHDKTLEDFWVLFENKNAISYGFENNAQITLKNGNLIRYGKEEINLAFLTENLVKHDLENLLAAYAICRDLGLSSKQIKEGLETFKKPAHRIEFVKEVKGIRFFDDSKGTNIDAVCQAVNSMNGNILLIAGGVDKGSPYTPWVDIFQGRVKKVFAIGQAAEKIRKDLTPFVQVSIAKNLEEAVYDAFKEADKGENILLSPGCSSYDMFRDYAHRGEEFKRIVNTLTNEMKL</sequence>
<keyword evidence="7 8" id="KW-0133">Cell shape</keyword>
<evidence type="ECO:0000313" key="12">
    <source>
        <dbReference type="Proteomes" id="UP000031552"/>
    </source>
</evidence>
<dbReference type="EMBL" id="CCEJ010000012">
    <property type="protein sequence ID" value="CDR35074.1"/>
    <property type="molecule type" value="Genomic_DNA"/>
</dbReference>
<reference evidence="11" key="1">
    <citation type="submission" date="2013-12" db="EMBL/GenBank/DDBJ databases">
        <authorList>
            <person name="Linke B."/>
        </authorList>
    </citation>
    <scope>NUCLEOTIDE SEQUENCE [LARGE SCALE GENOMIC DNA]</scope>
    <source>
        <strain evidence="11">CRIB-18</strain>
    </source>
</reference>
<dbReference type="GO" id="GO:0051301">
    <property type="term" value="P:cell division"/>
    <property type="evidence" value="ECO:0007669"/>
    <property type="project" value="UniProtKB-KW"/>
</dbReference>
<evidence type="ECO:0000256" key="3">
    <source>
        <dbReference type="ARBA" id="ARBA00022490"/>
    </source>
</evidence>
<keyword evidence="3 7" id="KW-0963">Cytoplasm</keyword>
<comment type="caution">
    <text evidence="11">The sequence shown here is derived from an EMBL/GenBank/DDBJ whole genome shotgun (WGS) entry which is preliminary data.</text>
</comment>
<keyword evidence="5 7" id="KW-0547">Nucleotide-binding</keyword>
<keyword evidence="6 7" id="KW-0067">ATP-binding</keyword>
<dbReference type="OrthoDB" id="9809796at2"/>
<dbReference type="NCBIfam" id="TIGR01087">
    <property type="entry name" value="murD"/>
    <property type="match status" value="1"/>
</dbReference>
<dbReference type="GO" id="GO:0008764">
    <property type="term" value="F:UDP-N-acetylmuramoylalanine-D-glutamate ligase activity"/>
    <property type="evidence" value="ECO:0007669"/>
    <property type="project" value="UniProtKB-UniRule"/>
</dbReference>
<dbReference type="SUPFAM" id="SSF53623">
    <property type="entry name" value="MurD-like peptide ligases, catalytic domain"/>
    <property type="match status" value="1"/>
</dbReference>
<keyword evidence="7 8" id="KW-0131">Cell cycle</keyword>
<dbReference type="STRING" id="1437425.CSEC_2268"/>
<comment type="pathway">
    <text evidence="2 7 8">Cell wall biogenesis; peptidoglycan biosynthesis.</text>
</comment>
<protein>
    <recommendedName>
        <fullName evidence="7 8">UDP-N-acetylmuramoylalanine--D-glutamate ligase</fullName>
        <ecNumber evidence="7 8">6.3.2.9</ecNumber>
    </recommendedName>
    <alternativeName>
        <fullName evidence="7">D-glutamic acid-adding enzyme</fullName>
    </alternativeName>
    <alternativeName>
        <fullName evidence="7">UDP-N-acetylmuramoyl-L-alanyl-D-glutamate synthetase</fullName>
    </alternativeName>
</protein>
<feature type="domain" description="Mur ligase C-terminal" evidence="9">
    <location>
        <begin position="301"/>
        <end position="411"/>
    </location>
</feature>
<keyword evidence="4 7" id="KW-0436">Ligase</keyword>
<dbReference type="PANTHER" id="PTHR43692:SF1">
    <property type="entry name" value="UDP-N-ACETYLMURAMOYLALANINE--D-GLUTAMATE LIGASE"/>
    <property type="match status" value="1"/>
</dbReference>
<dbReference type="GO" id="GO:0005737">
    <property type="term" value="C:cytoplasm"/>
    <property type="evidence" value="ECO:0007669"/>
    <property type="project" value="UniProtKB-SubCell"/>
</dbReference>
<dbReference type="HAMAP" id="MF_00639">
    <property type="entry name" value="MurD"/>
    <property type="match status" value="1"/>
</dbReference>
<organism evidence="11 12">
    <name type="scientific">Candidatus Criblamydia sequanensis CRIB-18</name>
    <dbReference type="NCBI Taxonomy" id="1437425"/>
    <lineage>
        <taxon>Bacteria</taxon>
        <taxon>Pseudomonadati</taxon>
        <taxon>Chlamydiota</taxon>
        <taxon>Chlamydiia</taxon>
        <taxon>Parachlamydiales</taxon>
        <taxon>Candidatus Criblamydiaceae</taxon>
        <taxon>Candidatus Criblamydia</taxon>
    </lineage>
</organism>
<dbReference type="SUPFAM" id="SSF51984">
    <property type="entry name" value="MurCD N-terminal domain"/>
    <property type="match status" value="1"/>
</dbReference>
<dbReference type="GO" id="GO:0009252">
    <property type="term" value="P:peptidoglycan biosynthetic process"/>
    <property type="evidence" value="ECO:0007669"/>
    <property type="project" value="UniProtKB-UniRule"/>
</dbReference>
<dbReference type="Gene3D" id="3.40.50.720">
    <property type="entry name" value="NAD(P)-binding Rossmann-like Domain"/>
    <property type="match status" value="1"/>
</dbReference>
<feature type="domain" description="Mur ligase central" evidence="10">
    <location>
        <begin position="108"/>
        <end position="278"/>
    </location>
</feature>
<evidence type="ECO:0000259" key="9">
    <source>
        <dbReference type="Pfam" id="PF02875"/>
    </source>
</evidence>
<dbReference type="Gene3D" id="3.40.1190.10">
    <property type="entry name" value="Mur-like, catalytic domain"/>
    <property type="match status" value="1"/>
</dbReference>
<dbReference type="GO" id="GO:0005524">
    <property type="term" value="F:ATP binding"/>
    <property type="evidence" value="ECO:0007669"/>
    <property type="project" value="UniProtKB-UniRule"/>
</dbReference>
<evidence type="ECO:0000259" key="10">
    <source>
        <dbReference type="Pfam" id="PF08245"/>
    </source>
</evidence>
<dbReference type="Pfam" id="PF08245">
    <property type="entry name" value="Mur_ligase_M"/>
    <property type="match status" value="1"/>
</dbReference>
<dbReference type="RefSeq" id="WP_041018622.1">
    <property type="nucleotide sequence ID" value="NZ_CCEJ010000012.1"/>
</dbReference>
<dbReference type="PANTHER" id="PTHR43692">
    <property type="entry name" value="UDP-N-ACETYLMURAMOYLALANINE--D-GLUTAMATE LIGASE"/>
    <property type="match status" value="1"/>
</dbReference>
<dbReference type="EC" id="6.3.2.9" evidence="7 8"/>
<dbReference type="Proteomes" id="UP000031552">
    <property type="component" value="Unassembled WGS sequence"/>
</dbReference>
<dbReference type="InterPro" id="IPR036565">
    <property type="entry name" value="Mur-like_cat_sf"/>
</dbReference>
<dbReference type="eggNOG" id="COG0771">
    <property type="taxonomic scope" value="Bacteria"/>
</dbReference>
<comment type="function">
    <text evidence="7 8">Cell wall formation. Catalyzes the addition of glutamate to the nucleotide precursor UDP-N-acetylmuramoyl-L-alanine (UMA).</text>
</comment>
<evidence type="ECO:0000256" key="6">
    <source>
        <dbReference type="ARBA" id="ARBA00022840"/>
    </source>
</evidence>
<comment type="similarity">
    <text evidence="7">Belongs to the MurCDEF family.</text>
</comment>
<dbReference type="InterPro" id="IPR036615">
    <property type="entry name" value="Mur_ligase_C_dom_sf"/>
</dbReference>
<evidence type="ECO:0000256" key="8">
    <source>
        <dbReference type="RuleBase" id="RU003664"/>
    </source>
</evidence>
<keyword evidence="7 8" id="KW-0132">Cell division</keyword>
<dbReference type="InterPro" id="IPR005762">
    <property type="entry name" value="MurD"/>
</dbReference>
<dbReference type="InterPro" id="IPR004101">
    <property type="entry name" value="Mur_ligase_C"/>
</dbReference>
<evidence type="ECO:0000256" key="4">
    <source>
        <dbReference type="ARBA" id="ARBA00022598"/>
    </source>
</evidence>
<dbReference type="SUPFAM" id="SSF53244">
    <property type="entry name" value="MurD-like peptide ligases, peptide-binding domain"/>
    <property type="match status" value="1"/>
</dbReference>
<name>A0A090E387_9BACT</name>
<dbReference type="UniPathway" id="UPA00219"/>
<evidence type="ECO:0000256" key="5">
    <source>
        <dbReference type="ARBA" id="ARBA00022741"/>
    </source>
</evidence>
<dbReference type="Pfam" id="PF21799">
    <property type="entry name" value="MurD-like_N"/>
    <property type="match status" value="1"/>
</dbReference>
<keyword evidence="7 8" id="KW-0573">Peptidoglycan synthesis</keyword>
<dbReference type="GO" id="GO:0008360">
    <property type="term" value="P:regulation of cell shape"/>
    <property type="evidence" value="ECO:0007669"/>
    <property type="project" value="UniProtKB-KW"/>
</dbReference>
<accession>A0A090E387</accession>
<evidence type="ECO:0000256" key="7">
    <source>
        <dbReference type="HAMAP-Rule" id="MF_00639"/>
    </source>
</evidence>
<feature type="binding site" evidence="7">
    <location>
        <begin position="110"/>
        <end position="116"/>
    </location>
    <ligand>
        <name>ATP</name>
        <dbReference type="ChEBI" id="CHEBI:30616"/>
    </ligand>
</feature>
<keyword evidence="12" id="KW-1185">Reference proteome</keyword>
<dbReference type="AlphaFoldDB" id="A0A090E387"/>
<evidence type="ECO:0000256" key="1">
    <source>
        <dbReference type="ARBA" id="ARBA00004496"/>
    </source>
</evidence>
<dbReference type="Pfam" id="PF02875">
    <property type="entry name" value="Mur_ligase_C"/>
    <property type="match status" value="1"/>
</dbReference>
<dbReference type="InterPro" id="IPR013221">
    <property type="entry name" value="Mur_ligase_cen"/>
</dbReference>
<evidence type="ECO:0000256" key="2">
    <source>
        <dbReference type="ARBA" id="ARBA00004752"/>
    </source>
</evidence>
<evidence type="ECO:0000313" key="11">
    <source>
        <dbReference type="EMBL" id="CDR35074.1"/>
    </source>
</evidence>